<evidence type="ECO:0000256" key="1">
    <source>
        <dbReference type="ARBA" id="ARBA00007843"/>
    </source>
</evidence>
<comment type="similarity">
    <text evidence="1">Belongs to the fasciclin-like AGP family.</text>
</comment>
<reference evidence="4" key="1">
    <citation type="submission" date="2019-03" db="EMBL/GenBank/DDBJ databases">
        <authorList>
            <person name="Mank J."/>
            <person name="Almeida P."/>
        </authorList>
    </citation>
    <scope>NUCLEOTIDE SEQUENCE</scope>
    <source>
        <strain evidence="4">78183</strain>
    </source>
</reference>
<accession>A0A6N2N7Q0</accession>
<organism evidence="4">
    <name type="scientific">Salix viminalis</name>
    <name type="common">Common osier</name>
    <name type="synonym">Basket willow</name>
    <dbReference type="NCBI Taxonomy" id="40686"/>
    <lineage>
        <taxon>Eukaryota</taxon>
        <taxon>Viridiplantae</taxon>
        <taxon>Streptophyta</taxon>
        <taxon>Embryophyta</taxon>
        <taxon>Tracheophyta</taxon>
        <taxon>Spermatophyta</taxon>
        <taxon>Magnoliopsida</taxon>
        <taxon>eudicotyledons</taxon>
        <taxon>Gunneridae</taxon>
        <taxon>Pentapetalae</taxon>
        <taxon>rosids</taxon>
        <taxon>fabids</taxon>
        <taxon>Malpighiales</taxon>
        <taxon>Salicaceae</taxon>
        <taxon>Saliceae</taxon>
        <taxon>Salix</taxon>
    </lineage>
</organism>
<dbReference type="InterPro" id="IPR036378">
    <property type="entry name" value="FAS1_dom_sf"/>
</dbReference>
<dbReference type="Gene3D" id="2.30.180.10">
    <property type="entry name" value="FAS1 domain"/>
    <property type="match status" value="1"/>
</dbReference>
<dbReference type="SMART" id="SM00554">
    <property type="entry name" value="FAS1"/>
    <property type="match status" value="2"/>
</dbReference>
<gene>
    <name evidence="4" type="ORF">SVIM_LOCUS411482</name>
</gene>
<dbReference type="PANTHER" id="PTHR33985">
    <property type="entry name" value="OS02G0491300 PROTEIN-RELATED"/>
    <property type="match status" value="1"/>
</dbReference>
<protein>
    <recommendedName>
        <fullName evidence="3">FAS1 domain-containing protein</fullName>
    </recommendedName>
</protein>
<dbReference type="Pfam" id="PF02469">
    <property type="entry name" value="Fasciclin"/>
    <property type="match status" value="1"/>
</dbReference>
<dbReference type="EMBL" id="CAADRP010001930">
    <property type="protein sequence ID" value="VFU57007.1"/>
    <property type="molecule type" value="Genomic_DNA"/>
</dbReference>
<dbReference type="InterPro" id="IPR000782">
    <property type="entry name" value="FAS1_domain"/>
</dbReference>
<dbReference type="SUPFAM" id="SSF82153">
    <property type="entry name" value="FAS1 domain"/>
    <property type="match status" value="2"/>
</dbReference>
<proteinExistence type="inferred from homology"/>
<evidence type="ECO:0000259" key="3">
    <source>
        <dbReference type="PROSITE" id="PS50213"/>
    </source>
</evidence>
<dbReference type="PANTHER" id="PTHR33985:SF17">
    <property type="entry name" value="FASCICLIN-LIKE ARABINOGALACTAN PROTEIN 20"/>
    <property type="match status" value="1"/>
</dbReference>
<name>A0A6N2N7Q0_SALVM</name>
<dbReference type="InterPro" id="IPR052806">
    <property type="entry name" value="Fasciclin-like_AGP"/>
</dbReference>
<dbReference type="AlphaFoldDB" id="A0A6N2N7Q0"/>
<feature type="chain" id="PRO_5026978712" description="FAS1 domain-containing protein" evidence="2">
    <location>
        <begin position="23"/>
        <end position="317"/>
    </location>
</feature>
<feature type="domain" description="FAS1" evidence="3">
    <location>
        <begin position="173"/>
        <end position="300"/>
    </location>
</feature>
<sequence length="317" mass="34678">MAATKILLSLLSLFSFLSSSFSIPTETLREAAVTLSNSGYLSMSLTLPLVSNSLLPHTPSLTIFSPCDTAFTQSGQPPLSILRLHFSPLSFRLNSLESLSLGAKIPTLFPNHSLTITSTGDDISLNGVKIRDSPVYDDGSLVILGVDRFFDPGFGASGQNLGCSIKVSSDYYSYNEASRVLKSKGYSVMASFLDLQLMAGFKDKTALTIFAPVDEVIKAFLGDLSEYSSMFRKHVVPCKIMWGDLVNFDDGVVLETYLKGFGITVSTSGDNLMLNDQASVNFPDMYHNDWLVIHGLRSILMEPESEYSFLDDGDDEF</sequence>
<evidence type="ECO:0000313" key="4">
    <source>
        <dbReference type="EMBL" id="VFU57007.1"/>
    </source>
</evidence>
<keyword evidence="2" id="KW-0732">Signal</keyword>
<dbReference type="PROSITE" id="PS50213">
    <property type="entry name" value="FAS1"/>
    <property type="match status" value="1"/>
</dbReference>
<feature type="signal peptide" evidence="2">
    <location>
        <begin position="1"/>
        <end position="22"/>
    </location>
</feature>
<evidence type="ECO:0000256" key="2">
    <source>
        <dbReference type="SAM" id="SignalP"/>
    </source>
</evidence>